<gene>
    <name evidence="2" type="ORF">QN277_005931</name>
</gene>
<feature type="compositionally biased region" description="Polar residues" evidence="1">
    <location>
        <begin position="70"/>
        <end position="107"/>
    </location>
</feature>
<dbReference type="PANTHER" id="PTHR47481">
    <property type="match status" value="1"/>
</dbReference>
<dbReference type="EMBL" id="JAWXYG010000011">
    <property type="protein sequence ID" value="KAK4259618.1"/>
    <property type="molecule type" value="Genomic_DNA"/>
</dbReference>
<sequence length="344" mass="38521">MYVILEGLPEEYDVTVKIITTQKHEVSVSEIESLLLAQEIRIEKSLIAASIDDISINLVAKSEASSAYSTNAQSHSKTQNTHTSMNPVYQDQSSFDPNRGQQFRGKNTSGGRYRGRGSRSNLYSTHCCRSGRTYSHCYSRPDFQSYHASHAVVRPYSYTPAYPAVLVAHSPATNPYMLSVINPSPTRDYYYDYSWFPHCGASHHVTPHQYNISQADPMTNQSNQVFVGDNNANLDFHPSWCCIKSQVTHVILLKGNLRNDGLYYFRDLRPLLLQSTCASVSAPSHMQPSHVLLTHSKDASSYTKSPCSQSSKSTPTMCTLDVLAMWHCRLGYASMPCKGTCHRL</sequence>
<evidence type="ECO:0000313" key="2">
    <source>
        <dbReference type="EMBL" id="KAK4259618.1"/>
    </source>
</evidence>
<proteinExistence type="predicted"/>
<dbReference type="AlphaFoldDB" id="A0AAE1J069"/>
<protein>
    <submittedName>
        <fullName evidence="2">Uncharacterized protein</fullName>
    </submittedName>
</protein>
<evidence type="ECO:0000256" key="1">
    <source>
        <dbReference type="SAM" id="MobiDB-lite"/>
    </source>
</evidence>
<organism evidence="2 3">
    <name type="scientific">Acacia crassicarpa</name>
    <name type="common">northern wattle</name>
    <dbReference type="NCBI Taxonomy" id="499986"/>
    <lineage>
        <taxon>Eukaryota</taxon>
        <taxon>Viridiplantae</taxon>
        <taxon>Streptophyta</taxon>
        <taxon>Embryophyta</taxon>
        <taxon>Tracheophyta</taxon>
        <taxon>Spermatophyta</taxon>
        <taxon>Magnoliopsida</taxon>
        <taxon>eudicotyledons</taxon>
        <taxon>Gunneridae</taxon>
        <taxon>Pentapetalae</taxon>
        <taxon>rosids</taxon>
        <taxon>fabids</taxon>
        <taxon>Fabales</taxon>
        <taxon>Fabaceae</taxon>
        <taxon>Caesalpinioideae</taxon>
        <taxon>mimosoid clade</taxon>
        <taxon>Acacieae</taxon>
        <taxon>Acacia</taxon>
    </lineage>
</organism>
<name>A0AAE1J069_9FABA</name>
<keyword evidence="3" id="KW-1185">Reference proteome</keyword>
<feature type="region of interest" description="Disordered" evidence="1">
    <location>
        <begin position="70"/>
        <end position="117"/>
    </location>
</feature>
<reference evidence="2" key="1">
    <citation type="submission" date="2023-10" db="EMBL/GenBank/DDBJ databases">
        <title>Chromosome-level genome of the transformable northern wattle, Acacia crassicarpa.</title>
        <authorList>
            <person name="Massaro I."/>
            <person name="Sinha N.R."/>
            <person name="Poethig S."/>
            <person name="Leichty A.R."/>
        </authorList>
    </citation>
    <scope>NUCLEOTIDE SEQUENCE</scope>
    <source>
        <strain evidence="2">Acra3RX</strain>
        <tissue evidence="2">Leaf</tissue>
    </source>
</reference>
<dbReference type="Proteomes" id="UP001293593">
    <property type="component" value="Unassembled WGS sequence"/>
</dbReference>
<evidence type="ECO:0000313" key="3">
    <source>
        <dbReference type="Proteomes" id="UP001293593"/>
    </source>
</evidence>
<comment type="caution">
    <text evidence="2">The sequence shown here is derived from an EMBL/GenBank/DDBJ whole genome shotgun (WGS) entry which is preliminary data.</text>
</comment>
<dbReference type="PANTHER" id="PTHR47481:SF30">
    <property type="entry name" value="CCHC-TYPE DOMAIN-CONTAINING PROTEIN"/>
    <property type="match status" value="1"/>
</dbReference>
<accession>A0AAE1J069</accession>